<reference evidence="4 5" key="1">
    <citation type="journal article" date="1994" name="Int. J. Syst. Bacteriol.">
        <title>Phylogenetic positions of novel aerobic, bacteriochlorophyll a-containing bacteria and description of Roseococcus thiosulfatophilus gen. nov., sp. nov., Erythromicrobium ramosum gen. nov., sp. nov., and Erythrobacter litoralis sp. nov.</title>
        <authorList>
            <person name="Yurkov V."/>
            <person name="Stackebrandt E."/>
            <person name="Holmes A."/>
            <person name="Fuerst J.A."/>
            <person name="Hugenholtz P."/>
            <person name="Golecki J."/>
            <person name="Gad'on N."/>
            <person name="Gorlenko V.M."/>
            <person name="Kompantseva E.I."/>
            <person name="Drews G."/>
        </authorList>
    </citation>
    <scope>NUCLEOTIDE SEQUENCE [LARGE SCALE GENOMIC DNA]</scope>
    <source>
        <strain evidence="4 5">KR-99</strain>
    </source>
</reference>
<dbReference type="CDD" id="cd01949">
    <property type="entry name" value="GGDEF"/>
    <property type="match status" value="1"/>
</dbReference>
<dbReference type="InterPro" id="IPR029787">
    <property type="entry name" value="Nucleotide_cyclase"/>
</dbReference>
<dbReference type="EMBL" id="VDES01000003">
    <property type="protein sequence ID" value="MBA1375486.1"/>
    <property type="molecule type" value="Genomic_DNA"/>
</dbReference>
<dbReference type="SMART" id="SM00267">
    <property type="entry name" value="GGDEF"/>
    <property type="match status" value="1"/>
</dbReference>
<dbReference type="PROSITE" id="PS50887">
    <property type="entry name" value="GGDEF"/>
    <property type="match status" value="1"/>
</dbReference>
<comment type="catalytic activity">
    <reaction evidence="2">
        <text>2 GTP = 3',3'-c-di-GMP + 2 diphosphate</text>
        <dbReference type="Rhea" id="RHEA:24898"/>
        <dbReference type="ChEBI" id="CHEBI:33019"/>
        <dbReference type="ChEBI" id="CHEBI:37565"/>
        <dbReference type="ChEBI" id="CHEBI:58805"/>
        <dbReference type="EC" id="2.7.7.65"/>
    </reaction>
</comment>
<evidence type="ECO:0000313" key="5">
    <source>
        <dbReference type="Proteomes" id="UP000589292"/>
    </source>
</evidence>
<dbReference type="GO" id="GO:0052621">
    <property type="term" value="F:diguanylate cyclase activity"/>
    <property type="evidence" value="ECO:0007669"/>
    <property type="project" value="UniProtKB-EC"/>
</dbReference>
<dbReference type="InterPro" id="IPR000160">
    <property type="entry name" value="GGDEF_dom"/>
</dbReference>
<proteinExistence type="predicted"/>
<dbReference type="PANTHER" id="PTHR45138:SF9">
    <property type="entry name" value="DIGUANYLATE CYCLASE DGCM-RELATED"/>
    <property type="match status" value="1"/>
</dbReference>
<organism evidence="4 5">
    <name type="scientific">Sphingomonas ursincola</name>
    <dbReference type="NCBI Taxonomy" id="56361"/>
    <lineage>
        <taxon>Bacteria</taxon>
        <taxon>Pseudomonadati</taxon>
        <taxon>Pseudomonadota</taxon>
        <taxon>Alphaproteobacteria</taxon>
        <taxon>Sphingomonadales</taxon>
        <taxon>Sphingomonadaceae</taxon>
        <taxon>Sphingomonas</taxon>
    </lineage>
</organism>
<comment type="caution">
    <text evidence="4">The sequence shown here is derived from an EMBL/GenBank/DDBJ whole genome shotgun (WGS) entry which is preliminary data.</text>
</comment>
<dbReference type="GO" id="GO:0005886">
    <property type="term" value="C:plasma membrane"/>
    <property type="evidence" value="ECO:0007669"/>
    <property type="project" value="TreeGrafter"/>
</dbReference>
<keyword evidence="5" id="KW-1185">Reference proteome</keyword>
<evidence type="ECO:0000256" key="2">
    <source>
        <dbReference type="ARBA" id="ARBA00034247"/>
    </source>
</evidence>
<dbReference type="SUPFAM" id="SSF55073">
    <property type="entry name" value="Nucleotide cyclase"/>
    <property type="match status" value="1"/>
</dbReference>
<accession>A0A7V8U991</accession>
<dbReference type="GO" id="GO:0043709">
    <property type="term" value="P:cell adhesion involved in single-species biofilm formation"/>
    <property type="evidence" value="ECO:0007669"/>
    <property type="project" value="TreeGrafter"/>
</dbReference>
<dbReference type="Proteomes" id="UP000589292">
    <property type="component" value="Unassembled WGS sequence"/>
</dbReference>
<evidence type="ECO:0000313" key="4">
    <source>
        <dbReference type="EMBL" id="MBA1375486.1"/>
    </source>
</evidence>
<feature type="domain" description="GGDEF" evidence="3">
    <location>
        <begin position="105"/>
        <end position="232"/>
    </location>
</feature>
<dbReference type="Pfam" id="PF00990">
    <property type="entry name" value="GGDEF"/>
    <property type="match status" value="1"/>
</dbReference>
<dbReference type="InterPro" id="IPR050469">
    <property type="entry name" value="Diguanylate_Cyclase"/>
</dbReference>
<dbReference type="Gene3D" id="3.30.70.270">
    <property type="match status" value="1"/>
</dbReference>
<protein>
    <recommendedName>
        <fullName evidence="1">diguanylate cyclase</fullName>
        <ecNumber evidence="1">2.7.7.65</ecNumber>
    </recommendedName>
</protein>
<dbReference type="PANTHER" id="PTHR45138">
    <property type="entry name" value="REGULATORY COMPONENTS OF SENSORY TRANSDUCTION SYSTEM"/>
    <property type="match status" value="1"/>
</dbReference>
<gene>
    <name evidence="4" type="ORF">FG486_14145</name>
</gene>
<evidence type="ECO:0000259" key="3">
    <source>
        <dbReference type="PROSITE" id="PS50887"/>
    </source>
</evidence>
<evidence type="ECO:0000256" key="1">
    <source>
        <dbReference type="ARBA" id="ARBA00012528"/>
    </source>
</evidence>
<dbReference type="NCBIfam" id="TIGR00254">
    <property type="entry name" value="GGDEF"/>
    <property type="match status" value="1"/>
</dbReference>
<name>A0A7V8U991_9SPHN</name>
<dbReference type="EC" id="2.7.7.65" evidence="1"/>
<dbReference type="GO" id="GO:1902201">
    <property type="term" value="P:negative regulation of bacterial-type flagellum-dependent cell motility"/>
    <property type="evidence" value="ECO:0007669"/>
    <property type="project" value="TreeGrafter"/>
</dbReference>
<dbReference type="AlphaFoldDB" id="A0A7V8U991"/>
<sequence>MPGLALLAMPEVQGTAPGIVAGTKMKMTDVQGGPGGQPPQADVALSHEQLALLCADLKHQNALLIARVRQLEDEICRDTLTPLFNRRYFEQAVASAIAHCQRYQSRAALLFVDVDDLKLINDTFGHAAGDEALRCVARVLLDNVRSTDVVARIGGDEFALILGAIGEGDVEHKVAQLTAGIAACRVGHGEAASSLSATFGHAFIHPDDEAEKVLARADDHMYRLKRSRATAR</sequence>
<dbReference type="InterPro" id="IPR043128">
    <property type="entry name" value="Rev_trsase/Diguanyl_cyclase"/>
</dbReference>